<comment type="caution">
    <text evidence="1">The sequence shown here is derived from an EMBL/GenBank/DDBJ whole genome shotgun (WGS) entry which is preliminary data.</text>
</comment>
<dbReference type="InParanoid" id="A0A420XMN1"/>
<dbReference type="InterPro" id="IPR014937">
    <property type="entry name" value="DUF1810"/>
</dbReference>
<dbReference type="InterPro" id="IPR036287">
    <property type="entry name" value="Rv1873-like_sf"/>
</dbReference>
<dbReference type="RefSeq" id="WP_121194071.1">
    <property type="nucleotide sequence ID" value="NZ_RBWV01000013.1"/>
</dbReference>
<dbReference type="OrthoDB" id="9801870at2"/>
<accession>A0A420XMN1</accession>
<proteinExistence type="predicted"/>
<keyword evidence="2" id="KW-1185">Reference proteome</keyword>
<dbReference type="Gene3D" id="1.25.40.380">
    <property type="entry name" value="Protein of unknown function DUF1810"/>
    <property type="match status" value="1"/>
</dbReference>
<dbReference type="EMBL" id="RBWV01000013">
    <property type="protein sequence ID" value="RKS72541.1"/>
    <property type="molecule type" value="Genomic_DNA"/>
</dbReference>
<dbReference type="PIRSF" id="PIRSF008546">
    <property type="entry name" value="UCP008546"/>
    <property type="match status" value="1"/>
</dbReference>
<evidence type="ECO:0000313" key="1">
    <source>
        <dbReference type="EMBL" id="RKS72541.1"/>
    </source>
</evidence>
<dbReference type="AlphaFoldDB" id="A0A420XMN1"/>
<dbReference type="Proteomes" id="UP000281955">
    <property type="component" value="Unassembled WGS sequence"/>
</dbReference>
<gene>
    <name evidence="1" type="ORF">CLV35_2787</name>
</gene>
<organism evidence="1 2">
    <name type="scientific">Motilibacter peucedani</name>
    <dbReference type="NCBI Taxonomy" id="598650"/>
    <lineage>
        <taxon>Bacteria</taxon>
        <taxon>Bacillati</taxon>
        <taxon>Actinomycetota</taxon>
        <taxon>Actinomycetes</taxon>
        <taxon>Motilibacterales</taxon>
        <taxon>Motilibacteraceae</taxon>
        <taxon>Motilibacter</taxon>
    </lineage>
</organism>
<evidence type="ECO:0000313" key="2">
    <source>
        <dbReference type="Proteomes" id="UP000281955"/>
    </source>
</evidence>
<dbReference type="SUPFAM" id="SSF140736">
    <property type="entry name" value="Rv1873-like"/>
    <property type="match status" value="1"/>
</dbReference>
<dbReference type="Pfam" id="PF08837">
    <property type="entry name" value="DUF1810"/>
    <property type="match status" value="1"/>
</dbReference>
<protein>
    <submittedName>
        <fullName evidence="1">Uncharacterized protein (DUF1810 family)</fullName>
    </submittedName>
</protein>
<reference evidence="1 2" key="1">
    <citation type="submission" date="2018-10" db="EMBL/GenBank/DDBJ databases">
        <title>Genomic Encyclopedia of Archaeal and Bacterial Type Strains, Phase II (KMG-II): from individual species to whole genera.</title>
        <authorList>
            <person name="Goeker M."/>
        </authorList>
    </citation>
    <scope>NUCLEOTIDE SEQUENCE [LARGE SCALE GENOMIC DNA]</scope>
    <source>
        <strain evidence="1 2">RP-AC37</strain>
    </source>
</reference>
<name>A0A420XMN1_9ACTN</name>
<sequence>MPDDSDLQRFVTAQDSRGTYPAALAELRRGRKESHWMWFVFPQVAGLGRSAMAQAYALAGTAEAAAYLAHPVLGPRLRGCVGVLLELAGDDPVAVFGSVDAQKLRSSMTLFALAAPEETVFDAALEKYFGGERDEATTART</sequence>